<dbReference type="GO" id="GO:1990918">
    <property type="term" value="P:double-strand break repair involved in meiotic recombination"/>
    <property type="evidence" value="ECO:0007669"/>
    <property type="project" value="InterPro"/>
</dbReference>
<reference evidence="2" key="1">
    <citation type="submission" date="2022-12" db="EMBL/GenBank/DDBJ databases">
        <authorList>
            <person name="Alioto T."/>
            <person name="Alioto T."/>
            <person name="Gomez Garrido J."/>
        </authorList>
    </citation>
    <scope>NUCLEOTIDE SEQUENCE</scope>
</reference>
<dbReference type="AlphaFoldDB" id="A0AA35LHZ1"/>
<protein>
    <submittedName>
        <fullName evidence="2">Uncharacterized protein</fullName>
    </submittedName>
</protein>
<dbReference type="Pfam" id="PF15710">
    <property type="entry name" value="Brme1"/>
    <property type="match status" value="1"/>
</dbReference>
<gene>
    <name evidence="2" type="ORF">PODLI_1B036259</name>
</gene>
<dbReference type="PANTHER" id="PTHR14583">
    <property type="entry name" value="UNCHARACTERIZED PROTEIN C19ORF57 FAMILY MEMBER"/>
    <property type="match status" value="1"/>
</dbReference>
<proteinExistence type="predicted"/>
<accession>A0AA35LHZ1</accession>
<feature type="region of interest" description="Disordered" evidence="1">
    <location>
        <begin position="76"/>
        <end position="95"/>
    </location>
</feature>
<evidence type="ECO:0000313" key="2">
    <source>
        <dbReference type="EMBL" id="CAI5796183.1"/>
    </source>
</evidence>
<feature type="region of interest" description="Disordered" evidence="1">
    <location>
        <begin position="583"/>
        <end position="625"/>
    </location>
</feature>
<name>A0AA35LHZ1_9SAUR</name>
<organism evidence="2 3">
    <name type="scientific">Podarcis lilfordi</name>
    <name type="common">Lilford's wall lizard</name>
    <dbReference type="NCBI Taxonomy" id="74358"/>
    <lineage>
        <taxon>Eukaryota</taxon>
        <taxon>Metazoa</taxon>
        <taxon>Chordata</taxon>
        <taxon>Craniata</taxon>
        <taxon>Vertebrata</taxon>
        <taxon>Euteleostomi</taxon>
        <taxon>Lepidosauria</taxon>
        <taxon>Squamata</taxon>
        <taxon>Bifurcata</taxon>
        <taxon>Unidentata</taxon>
        <taxon>Episquamata</taxon>
        <taxon>Laterata</taxon>
        <taxon>Lacertibaenia</taxon>
        <taxon>Lacertidae</taxon>
        <taxon>Podarcis</taxon>
    </lineage>
</organism>
<dbReference type="Proteomes" id="UP001178461">
    <property type="component" value="Chromosome 17"/>
</dbReference>
<feature type="compositionally biased region" description="Basic and acidic residues" evidence="1">
    <location>
        <begin position="583"/>
        <end position="595"/>
    </location>
</feature>
<sequence>MGRLWLKDTSFHQTCTFGHASLFLHIAGKLGALGKPTVGWGRGGEENWREKSLGSCLPSLFVLLNKQIYQATKMSKRKKGQIPEENKEHGLSKANKCLRRKLTEGNDPEMPVQNFHSDNSSTKVIVSGTIQECQRNSLANMNTENLATDLDTSKASFERKEQDNMKVSVPLSQGGKLVPKFTKPRKTMTEKKEGNFGGAVTTGTEKGDCMDRNVTSTAKNYVENTVPSSQTPEAADSLVTKVKDAGDQVIIHCEKLSKRLDVKMQDEDKIGRINNDGANSGLADSCQGTGTASNLQESICEKEVSGNKDVDGLSLEPFKCQFVKEMSISMLADDSVTDHIKSTPHEEHLDTSNKCMDKNKAFHDITNSDDVKEANWAKNRSCKDASLTECMFSQTQKENNRTYFPLETGLSFLTPGEQGKHLNTSNLSRDGDTDVKKADQGLSYRSGETEEQNVICSNTEISEHEVTLCSSAVSEKGTDKQNLWSSGKPVEQNGMSKTASQSNPCTEETIVAEQNSVQGQNTSRKDVLDIQSMSIYLEKKADLSESKCEQVFETSDMFLPQPNEDVHSESSTISVQAVICSEETGRNKKESEMKARPAKSTTGSPDPEVPVLQTQKKNGSERLVSDTKQSEFIRCDLEPAEIREVLSDISQQNLTETAKAETNPTENSSADIYMEGKEEMVTCEDNKNKPAHEENGLSTVKVIPAPLVVDDPGREMNAGSEMQKSLLALGTGCSRNAPSGLDTMTQTCSPCTDSLSLDMEILSNSQLLGIFEFPPHKTSFLDNPHSPSKDKSDQCAVGEQSGIKTPVPAINLIYPNSDRNEMTEGICDPYKQEDATDVVCGLIKELSNLNRLIMSTHRDLDSFKRLKFRRNRQSGKLVPHSVSNVTSTLCTVKKKREI</sequence>
<dbReference type="PANTHER" id="PTHR14583:SF0">
    <property type="entry name" value="BREAK REPAIR MEIOTIC RECOMBINASE RECRUITMENT FACTOR 1"/>
    <property type="match status" value="1"/>
</dbReference>
<feature type="compositionally biased region" description="Polar residues" evidence="1">
    <location>
        <begin position="493"/>
        <end position="503"/>
    </location>
</feature>
<feature type="region of interest" description="Disordered" evidence="1">
    <location>
        <begin position="415"/>
        <end position="437"/>
    </location>
</feature>
<feature type="compositionally biased region" description="Basic and acidic residues" evidence="1">
    <location>
        <begin position="81"/>
        <end position="91"/>
    </location>
</feature>
<dbReference type="EMBL" id="OX395142">
    <property type="protein sequence ID" value="CAI5796183.1"/>
    <property type="molecule type" value="Genomic_DNA"/>
</dbReference>
<evidence type="ECO:0000256" key="1">
    <source>
        <dbReference type="SAM" id="MobiDB-lite"/>
    </source>
</evidence>
<keyword evidence="3" id="KW-1185">Reference proteome</keyword>
<feature type="region of interest" description="Disordered" evidence="1">
    <location>
        <begin position="479"/>
        <end position="503"/>
    </location>
</feature>
<dbReference type="InterPro" id="IPR031441">
    <property type="entry name" value="Brme1"/>
</dbReference>
<evidence type="ECO:0000313" key="3">
    <source>
        <dbReference type="Proteomes" id="UP001178461"/>
    </source>
</evidence>
<feature type="region of interest" description="Disordered" evidence="1">
    <location>
        <begin position="186"/>
        <end position="211"/>
    </location>
</feature>